<dbReference type="Proteomes" id="UP000585609">
    <property type="component" value="Unassembled WGS sequence"/>
</dbReference>
<feature type="modified residue" description="4-aspartylphosphate" evidence="2">
    <location>
        <position position="58"/>
    </location>
</feature>
<dbReference type="Pfam" id="PF00072">
    <property type="entry name" value="Response_reg"/>
    <property type="match status" value="1"/>
</dbReference>
<feature type="domain" description="Response regulatory" evidence="3">
    <location>
        <begin position="9"/>
        <end position="71"/>
    </location>
</feature>
<dbReference type="InterPro" id="IPR001789">
    <property type="entry name" value="Sig_transdc_resp-reg_receiver"/>
</dbReference>
<dbReference type="GO" id="GO:0000160">
    <property type="term" value="P:phosphorelay signal transduction system"/>
    <property type="evidence" value="ECO:0007669"/>
    <property type="project" value="InterPro"/>
</dbReference>
<dbReference type="InterPro" id="IPR011006">
    <property type="entry name" value="CheY-like_superfamily"/>
</dbReference>
<sequence length="71" mass="8007">MPFSANEYRILIADDDASIQFFLGELLRKEGFEFDFAGTGRNALDCLKNNAYSLVLLDEKMPNMSGIEVLQ</sequence>
<dbReference type="Gene3D" id="3.40.50.2300">
    <property type="match status" value="1"/>
</dbReference>
<evidence type="ECO:0000259" key="3">
    <source>
        <dbReference type="PROSITE" id="PS50110"/>
    </source>
</evidence>
<dbReference type="PANTHER" id="PTHR44591:SF3">
    <property type="entry name" value="RESPONSE REGULATORY DOMAIN-CONTAINING PROTEIN"/>
    <property type="match status" value="1"/>
</dbReference>
<dbReference type="PROSITE" id="PS50110">
    <property type="entry name" value="RESPONSE_REGULATORY"/>
    <property type="match status" value="1"/>
</dbReference>
<evidence type="ECO:0000256" key="1">
    <source>
        <dbReference type="ARBA" id="ARBA00022553"/>
    </source>
</evidence>
<organism evidence="4 5">
    <name type="scientific">Candidatus Hakubella thermalkaliphila</name>
    <dbReference type="NCBI Taxonomy" id="2754717"/>
    <lineage>
        <taxon>Bacteria</taxon>
        <taxon>Bacillati</taxon>
        <taxon>Actinomycetota</taxon>
        <taxon>Actinomycetota incertae sedis</taxon>
        <taxon>Candidatus Hakubellales</taxon>
        <taxon>Candidatus Hakubellaceae</taxon>
        <taxon>Candidatus Hakubella</taxon>
    </lineage>
</organism>
<proteinExistence type="predicted"/>
<dbReference type="AlphaFoldDB" id="A0A6V8NYJ9"/>
<evidence type="ECO:0000313" key="5">
    <source>
        <dbReference type="Proteomes" id="UP000585609"/>
    </source>
</evidence>
<accession>A0A6V8NYJ9</accession>
<dbReference type="SUPFAM" id="SSF52172">
    <property type="entry name" value="CheY-like"/>
    <property type="match status" value="1"/>
</dbReference>
<name>A0A6V8NYJ9_9ACTN</name>
<comment type="caution">
    <text evidence="4">The sequence shown here is derived from an EMBL/GenBank/DDBJ whole genome shotgun (WGS) entry which is preliminary data.</text>
</comment>
<keyword evidence="1 2" id="KW-0597">Phosphoprotein</keyword>
<reference evidence="4 5" key="1">
    <citation type="journal article" date="2020" name="Front. Microbiol.">
        <title>Single-cell genomics of novel Actinobacteria with the Wood-Ljungdahl pathway discovered in a serpentinizing system.</title>
        <authorList>
            <person name="Merino N."/>
            <person name="Kawai M."/>
            <person name="Boyd E.S."/>
            <person name="Colman D.R."/>
            <person name="McGlynn S.E."/>
            <person name="Nealson K.H."/>
            <person name="Kurokawa K."/>
            <person name="Hongoh Y."/>
        </authorList>
    </citation>
    <scope>NUCLEOTIDE SEQUENCE [LARGE SCALE GENOMIC DNA]</scope>
    <source>
        <strain evidence="4 5">S09_30</strain>
    </source>
</reference>
<dbReference type="InterPro" id="IPR050595">
    <property type="entry name" value="Bact_response_regulator"/>
</dbReference>
<dbReference type="PANTHER" id="PTHR44591">
    <property type="entry name" value="STRESS RESPONSE REGULATOR PROTEIN 1"/>
    <property type="match status" value="1"/>
</dbReference>
<protein>
    <submittedName>
        <fullName evidence="4">Two-component system, NtrC family, nitrogen regulation response regulator GlnG</fullName>
    </submittedName>
</protein>
<dbReference type="EMBL" id="BLRW01000612">
    <property type="protein sequence ID" value="GFP24500.1"/>
    <property type="molecule type" value="Genomic_DNA"/>
</dbReference>
<evidence type="ECO:0000313" key="4">
    <source>
        <dbReference type="EMBL" id="GFP24500.1"/>
    </source>
</evidence>
<feature type="non-terminal residue" evidence="4">
    <location>
        <position position="71"/>
    </location>
</feature>
<evidence type="ECO:0000256" key="2">
    <source>
        <dbReference type="PROSITE-ProRule" id="PRU00169"/>
    </source>
</evidence>
<gene>
    <name evidence="4" type="ORF">HKBW3S09_01967</name>
</gene>